<name>A0A0H1R3W8_9HYPH</name>
<organism evidence="7 8">
    <name type="scientific">Microvirga vignae</name>
    <dbReference type="NCBI Taxonomy" id="1225564"/>
    <lineage>
        <taxon>Bacteria</taxon>
        <taxon>Pseudomonadati</taxon>
        <taxon>Pseudomonadota</taxon>
        <taxon>Alphaproteobacteria</taxon>
        <taxon>Hyphomicrobiales</taxon>
        <taxon>Methylobacteriaceae</taxon>
        <taxon>Microvirga</taxon>
    </lineage>
</organism>
<evidence type="ECO:0000256" key="2">
    <source>
        <dbReference type="ARBA" id="ARBA00022475"/>
    </source>
</evidence>
<dbReference type="OrthoDB" id="8021463at2"/>
<keyword evidence="4 6" id="KW-1133">Transmembrane helix</keyword>
<accession>A0A0H1R3W8</accession>
<evidence type="ECO:0000256" key="3">
    <source>
        <dbReference type="ARBA" id="ARBA00022692"/>
    </source>
</evidence>
<keyword evidence="8" id="KW-1185">Reference proteome</keyword>
<dbReference type="GO" id="GO:0005886">
    <property type="term" value="C:plasma membrane"/>
    <property type="evidence" value="ECO:0007669"/>
    <property type="project" value="UniProtKB-SubCell"/>
</dbReference>
<evidence type="ECO:0000256" key="6">
    <source>
        <dbReference type="SAM" id="Phobius"/>
    </source>
</evidence>
<dbReference type="RefSeq" id="WP_047192884.1">
    <property type="nucleotide sequence ID" value="NZ_LCYG01000145.1"/>
</dbReference>
<keyword evidence="5 6" id="KW-0472">Membrane</keyword>
<evidence type="ECO:0000313" key="8">
    <source>
        <dbReference type="Proteomes" id="UP000035489"/>
    </source>
</evidence>
<reference evidence="7 8" key="1">
    <citation type="submission" date="2015-05" db="EMBL/GenBank/DDBJ databases">
        <title>Draft genome sequence of Microvirga vignae strain BR3299, a novel nitrogen fixing bacteria isolated from Brazil semi-aired region.</title>
        <authorList>
            <person name="Zilli J.E."/>
            <person name="Passos S.R."/>
            <person name="Leite J."/>
            <person name="Baldani J.I."/>
            <person name="Xavier G.R."/>
            <person name="Rumjaneck N.G."/>
            <person name="Simoes-Araujo J.L."/>
        </authorList>
    </citation>
    <scope>NUCLEOTIDE SEQUENCE [LARGE SCALE GENOMIC DNA]</scope>
    <source>
        <strain evidence="7 8">BR3299</strain>
    </source>
</reference>
<sequence>MTQFLARQVTLVWCILIFLTLVSLIATHSGMSGVLANGLILSAAFAKGHWMLMDFLKLREAPAGWTATFHVWLTLVTLAPWAIAAFPLFRG</sequence>
<gene>
    <name evidence="7" type="ORF">AA309_30990</name>
</gene>
<dbReference type="Pfam" id="PF03626">
    <property type="entry name" value="COX4_pro"/>
    <property type="match status" value="1"/>
</dbReference>
<keyword evidence="2" id="KW-1003">Cell membrane</keyword>
<dbReference type="STRING" id="1225564.AA309_30990"/>
<evidence type="ECO:0008006" key="9">
    <source>
        <dbReference type="Google" id="ProtNLM"/>
    </source>
</evidence>
<dbReference type="AlphaFoldDB" id="A0A0H1R3W8"/>
<keyword evidence="3 6" id="KW-0812">Transmembrane</keyword>
<proteinExistence type="predicted"/>
<feature type="transmembrane region" description="Helical" evidence="6">
    <location>
        <begin position="69"/>
        <end position="89"/>
    </location>
</feature>
<dbReference type="InterPro" id="IPR005171">
    <property type="entry name" value="Cyt_c_oxidase_su4_prok"/>
</dbReference>
<dbReference type="Proteomes" id="UP000035489">
    <property type="component" value="Unassembled WGS sequence"/>
</dbReference>
<evidence type="ECO:0000256" key="1">
    <source>
        <dbReference type="ARBA" id="ARBA00004651"/>
    </source>
</evidence>
<protein>
    <recommendedName>
        <fullName evidence="9">Cytochrome C oxidase subunit IV</fullName>
    </recommendedName>
</protein>
<dbReference type="PATRIC" id="fig|1225564.3.peg.1169"/>
<evidence type="ECO:0000256" key="4">
    <source>
        <dbReference type="ARBA" id="ARBA00022989"/>
    </source>
</evidence>
<comment type="caution">
    <text evidence="7">The sequence shown here is derived from an EMBL/GenBank/DDBJ whole genome shotgun (WGS) entry which is preliminary data.</text>
</comment>
<comment type="subcellular location">
    <subcellularLocation>
        <location evidence="1">Cell membrane</location>
        <topology evidence="1">Multi-pass membrane protein</topology>
    </subcellularLocation>
</comment>
<evidence type="ECO:0000313" key="7">
    <source>
        <dbReference type="EMBL" id="KLK89506.1"/>
    </source>
</evidence>
<evidence type="ECO:0000256" key="5">
    <source>
        <dbReference type="ARBA" id="ARBA00023136"/>
    </source>
</evidence>
<dbReference type="EMBL" id="LCYG01000145">
    <property type="protein sequence ID" value="KLK89506.1"/>
    <property type="molecule type" value="Genomic_DNA"/>
</dbReference>